<sequence>MAALPEETELAQDSNRREDTAARRRFAVTLLCDVVLPVGLYYALRGAGAGELVSLLISAAAPALSTAYSIVRQRRVDSVGVFVLAILVLAGLGSLVSGSPRLALARGGWFTGLVALWILGTLYTSRPFAYRALKSLLPGKSEKLEGYWHDDPRFRRIWRGLTVLWGCGLLVDAALRVIMAYALPVDSVPALDGALYFVTYLVLQVITHIVLHRTGVFRQLFPGRGRKQPARSRTAAETKDDGAASEEQAPGR</sequence>
<keyword evidence="2" id="KW-0472">Membrane</keyword>
<evidence type="ECO:0000256" key="2">
    <source>
        <dbReference type="SAM" id="Phobius"/>
    </source>
</evidence>
<keyword evidence="2" id="KW-0812">Transmembrane</keyword>
<feature type="transmembrane region" description="Helical" evidence="2">
    <location>
        <begin position="78"/>
        <end position="97"/>
    </location>
</feature>
<feature type="transmembrane region" description="Helical" evidence="2">
    <location>
        <begin position="163"/>
        <end position="182"/>
    </location>
</feature>
<dbReference type="NCBIfam" id="NF041646">
    <property type="entry name" value="VC0807_fam"/>
    <property type="match status" value="1"/>
</dbReference>
<organism evidence="3">
    <name type="scientific">Streptomyces caniferus</name>
    <dbReference type="NCBI Taxonomy" id="285557"/>
    <lineage>
        <taxon>Bacteria</taxon>
        <taxon>Bacillati</taxon>
        <taxon>Actinomycetota</taxon>
        <taxon>Actinomycetes</taxon>
        <taxon>Kitasatosporales</taxon>
        <taxon>Streptomycetaceae</taxon>
        <taxon>Streptomyces</taxon>
    </lineage>
</organism>
<feature type="transmembrane region" description="Helical" evidence="2">
    <location>
        <begin position="50"/>
        <end position="71"/>
    </location>
</feature>
<evidence type="ECO:0000313" key="3">
    <source>
        <dbReference type="EMBL" id="CUW01198.1"/>
    </source>
</evidence>
<feature type="transmembrane region" description="Helical" evidence="2">
    <location>
        <begin position="26"/>
        <end position="44"/>
    </location>
</feature>
<gene>
    <name evidence="3" type="primary">gonH1</name>
</gene>
<proteinExistence type="predicted"/>
<feature type="region of interest" description="Disordered" evidence="1">
    <location>
        <begin position="224"/>
        <end position="252"/>
    </location>
</feature>
<dbReference type="EMBL" id="LN997802">
    <property type="protein sequence ID" value="CUW01198.1"/>
    <property type="molecule type" value="Genomic_DNA"/>
</dbReference>
<dbReference type="AlphaFoldDB" id="A0A128ATR2"/>
<reference evidence="3" key="1">
    <citation type="journal article" date="2016" name="Microb. Cell Fact.">
        <title>Characterization and engineering of the biosynthesis gene cluster for antitumor macrolides PM100117 and PM100118 from a marine actinobacteria: generation of a novel improved derivative.</title>
        <authorList>
            <person name="Garcia-Salcedo R."/>
            <person name="Olano C."/>
            <person name="Gomez C."/>
            <person name="Fernandez R."/>
            <person name="Brana A.F."/>
            <person name="Mendez C."/>
            <person name="De la Calle F."/>
            <person name="Salas J.A."/>
        </authorList>
    </citation>
    <scope>NUCLEOTIDE SEQUENCE</scope>
    <source>
        <strain evidence="3">GUA-06-06-006A</strain>
    </source>
</reference>
<feature type="transmembrane region" description="Helical" evidence="2">
    <location>
        <begin position="103"/>
        <end position="124"/>
    </location>
</feature>
<accession>A0A128ATR2</accession>
<feature type="transmembrane region" description="Helical" evidence="2">
    <location>
        <begin position="194"/>
        <end position="211"/>
    </location>
</feature>
<evidence type="ECO:0000256" key="1">
    <source>
        <dbReference type="SAM" id="MobiDB-lite"/>
    </source>
</evidence>
<keyword evidence="2" id="KW-1133">Transmembrane helix</keyword>
<evidence type="ECO:0008006" key="4">
    <source>
        <dbReference type="Google" id="ProtNLM"/>
    </source>
</evidence>
<name>A0A128ATR2_9ACTN</name>
<protein>
    <recommendedName>
        <fullName evidence="4">Intracellular septation protein A</fullName>
    </recommendedName>
</protein>